<dbReference type="InterPro" id="IPR000742">
    <property type="entry name" value="EGF"/>
</dbReference>
<feature type="signal peptide" evidence="16">
    <location>
        <begin position="1"/>
        <end position="20"/>
    </location>
</feature>
<evidence type="ECO:0000256" key="1">
    <source>
        <dbReference type="ARBA" id="ARBA00004167"/>
    </source>
</evidence>
<dbReference type="Pfam" id="PF12662">
    <property type="entry name" value="cEGF"/>
    <property type="match status" value="1"/>
</dbReference>
<dbReference type="InterPro" id="IPR000152">
    <property type="entry name" value="EGF-type_Asp/Asn_hydroxyl_site"/>
</dbReference>
<name>A0A385LM65_SAMRI</name>
<keyword evidence="3" id="KW-0254">Endocytosis</keyword>
<sequence>MTSSCFVILLAAICLPSCWAAFEDEMQVYERACLEEDKFSCIDGVGCIFKTQYCDGNIDCEDGSDENFCLDHKLDVEFCNETHQFMCDDKSRCIPNTWICNNDTDCDDGSDEVNCTNLPGFSKDGKCKGFLCGDGKCISNLWVCDGVYDCTDKTDEYELDMCRHSLLSHAIRDGTSCQEIIGANERNYKCTDSSFCLPSSMMCDGMPDCKDGSDEGHFCNNWHTMCNKSTCPGNITVCSPERSGPTCLCLPSVPLLHYNRATRTCDDVNECLLERPQCSQKCINGNGHFRCQCENGYINDQFGYLCYATGPEAMLFFSTNNEIKYLKIKSKQLVTLASGVKQAHGVTSDGKYVYWVETAKGHQSIVRALLDDVQNTKEVIVGLGLEDPGDIAVDWMSGHIYFSDAERGSIYACHFDGSKCTTIHADTKHPKFVTLDARNGKMYWADWHRRPVIMASRMDGSQAEVLVDNMSSFPTGLSIDAANDRLYFVDKTIKVIMLSGRNIYSLFEEPFHHPYSIAVFENTVFWSDWTSNTIQTTDKLHGSSQNRNVLVTVNKPVLGMHMYHPVLMSKTPHPCDEHPCSHFCLITSSTTYSCGCPDDMDIHNGNCLVKQDYRPEYLIVGGGQLFTRFQYDMLGNPETHATHFDIGRVQAMAYDSARNNLYIYDGQRRTLNYVNMSEFTLGLPHTLIHNGLDNVVDMDYDYVSDNMYVLDAGHRVIEVISMSTHQRALVHKFKEEEIPIALCVLPDYGKMLVAIVESDDNNNVHVDSIGLDGEGREHIIMNNLKGPYVRLQYANNMDNVYISDEGNGLIEYIHPEGSGRESFREVSTSIVSSALTENYVFWTERRTPKLFWSDIHESTPKIRRIDFSIFPNNTQLVIHATRPHPKAGDPLKAHPCRSRYPCSHVCVQTPHTPQLSQRLGYKCLCPPGRLLVDRKCLQRAECSYHELYCHKSNTCVSEDKRCDGRMDCVHGEDEEGCAAIKKEEVQTTTECLSYEILCNGICIDKNLPSPCTTEKERSSNAYKEICAPTEFRCGESKICVSRSQVCDGQRDCPDGSDEDSARCDLLACFETEFMCTSGSCILKTWICDGDMDCNDASDEVDCENITCAPGYYQCKDKECIEMKKRCDNHQDCFDLSDEEDCDETAIVEIKESPARCAEWEYTCELNSSICLPLSARCNMKVDCPGGTDENGCDSTCAPHGTFACKQQLSCLPLNKVCNGNNDCQDGSDETPEACAVVNRTPHLYPAIFYPLSECYDGFQCKNGQCIEWKEVCDSSIDCHDGSDENGLCSTACQNNSCAYSCKTTPTGPHCFCPPGYRTSPDHRTCVDIDECAGKLCSQGCVNTPGSFICSCHHGYALRSDRRSCKAIKGNMSILYVSTNTVRSISAAGNSALLYRNAEIGTINDIDFYVRMNKLYVSTDDGKLIEVNSTGGAVTITNIGHPAKVAVDWVTGNVYFADISPPVSCIRVCNVENKRCAKLQKLPSDAKVTALIVEPTSRRMFYCISRSQDGGVWSSSLSGRGATKLPSAPSCTGLTADPFTLTLYLAETGPNHIITMDFNGGNQKLILAEHPQLQAPHGLTIFEDHIYYLVAKSFRLNRCVLYGAKHCETYMYRVFEADTFVIRHQSVQRDDLKNICKGVVCSNVCTLDEKGPVCVCDDVRLPETGIVFCCRKIELALFNGLSRQDYQREHSAGFKVLVAVLILFIVYMSLFLYYQFVYKPKRKRANAYTEVRFQNSPIENGPYACSSTVEIEATRVINGNEFVNPLQYAKNVWQQSFRRKSHPIGTAGLAVNLQGSPEQLSHDLSDTESDLDDRETMSFLSKKNKYFN</sequence>
<evidence type="ECO:0000256" key="2">
    <source>
        <dbReference type="ARBA" id="ARBA00022536"/>
    </source>
</evidence>
<comment type="subcellular location">
    <subcellularLocation>
        <location evidence="1">Membrane</location>
        <topology evidence="1">Single-pass membrane protein</topology>
    </subcellularLocation>
</comment>
<feature type="disulfide bond" evidence="13">
    <location>
        <begin position="54"/>
        <end position="69"/>
    </location>
</feature>
<dbReference type="GO" id="GO:0006897">
    <property type="term" value="P:endocytosis"/>
    <property type="evidence" value="ECO:0007669"/>
    <property type="project" value="UniProtKB-KW"/>
</dbReference>
<feature type="disulfide bond" evidence="13">
    <location>
        <begin position="1260"/>
        <end position="1278"/>
    </location>
</feature>
<dbReference type="InterPro" id="IPR026823">
    <property type="entry name" value="cEGF"/>
</dbReference>
<feature type="disulfide bond" evidence="13">
    <location>
        <begin position="1107"/>
        <end position="1119"/>
    </location>
</feature>
<dbReference type="Gene3D" id="4.10.400.10">
    <property type="entry name" value="Low-density Lipoprotein Receptor"/>
    <property type="match status" value="11"/>
</dbReference>
<feature type="repeat" description="LDL-receptor class B" evidence="14">
    <location>
        <begin position="351"/>
        <end position="397"/>
    </location>
</feature>
<dbReference type="InterPro" id="IPR023415">
    <property type="entry name" value="LDLR_class-A_CS"/>
</dbReference>
<dbReference type="SMART" id="SM00135">
    <property type="entry name" value="LY"/>
    <property type="match status" value="10"/>
</dbReference>
<feature type="repeat" description="LDL-receptor class B" evidence="14">
    <location>
        <begin position="440"/>
        <end position="483"/>
    </location>
</feature>
<keyword evidence="4 15" id="KW-0812">Transmembrane</keyword>
<evidence type="ECO:0000256" key="10">
    <source>
        <dbReference type="ARBA" id="ARBA00023170"/>
    </source>
</evidence>
<dbReference type="Gene3D" id="2.120.10.30">
    <property type="entry name" value="TolB, C-terminal domain"/>
    <property type="match status" value="3"/>
</dbReference>
<evidence type="ECO:0000259" key="17">
    <source>
        <dbReference type="PROSITE" id="PS50026"/>
    </source>
</evidence>
<dbReference type="GO" id="GO:0005509">
    <property type="term" value="F:calcium ion binding"/>
    <property type="evidence" value="ECO:0007669"/>
    <property type="project" value="InterPro"/>
</dbReference>
<dbReference type="PANTHER" id="PTHR22722">
    <property type="entry name" value="LOW-DENSITY LIPOPROTEIN RECEPTOR-RELATED PROTEIN 2-RELATED"/>
    <property type="match status" value="1"/>
</dbReference>
<dbReference type="SUPFAM" id="SSF63825">
    <property type="entry name" value="YWTD domain"/>
    <property type="match status" value="3"/>
</dbReference>
<feature type="disulfide bond" evidence="13">
    <location>
        <begin position="962"/>
        <end position="977"/>
    </location>
</feature>
<evidence type="ECO:0000313" key="18">
    <source>
        <dbReference type="EMBL" id="AYA29178.2"/>
    </source>
</evidence>
<keyword evidence="10 18" id="KW-0675">Receptor</keyword>
<evidence type="ECO:0000256" key="6">
    <source>
        <dbReference type="ARBA" id="ARBA00022737"/>
    </source>
</evidence>
<feature type="disulfide bond" evidence="13">
    <location>
        <begin position="1068"/>
        <end position="1080"/>
    </location>
</feature>
<organism evidence="18">
    <name type="scientific">Samia ricini</name>
    <name type="common">Indian eri silkmoth</name>
    <name type="synonym">Samia cynthia ricini</name>
    <dbReference type="NCBI Taxonomy" id="63990"/>
    <lineage>
        <taxon>Eukaryota</taxon>
        <taxon>Metazoa</taxon>
        <taxon>Ecdysozoa</taxon>
        <taxon>Arthropoda</taxon>
        <taxon>Hexapoda</taxon>
        <taxon>Insecta</taxon>
        <taxon>Pterygota</taxon>
        <taxon>Neoptera</taxon>
        <taxon>Endopterygota</taxon>
        <taxon>Lepidoptera</taxon>
        <taxon>Glossata</taxon>
        <taxon>Ditrysia</taxon>
        <taxon>Bombycoidea</taxon>
        <taxon>Saturniidae</taxon>
        <taxon>Saturniinae</taxon>
        <taxon>Attacini</taxon>
        <taxon>Samia</taxon>
    </lineage>
</organism>
<dbReference type="InterPro" id="IPR000033">
    <property type="entry name" value="LDLR_classB_rpt"/>
</dbReference>
<proteinExistence type="evidence at transcript level"/>
<dbReference type="InterPro" id="IPR036055">
    <property type="entry name" value="LDL_receptor-like_sf"/>
</dbReference>
<feature type="domain" description="EGF-like" evidence="17">
    <location>
        <begin position="1327"/>
        <end position="1365"/>
    </location>
</feature>
<comment type="caution">
    <text evidence="12">Lacks conserved residue(s) required for the propagation of feature annotation.</text>
</comment>
<evidence type="ECO:0000256" key="8">
    <source>
        <dbReference type="ARBA" id="ARBA00023136"/>
    </source>
</evidence>
<dbReference type="SMART" id="SM00179">
    <property type="entry name" value="EGF_CA"/>
    <property type="match status" value="2"/>
</dbReference>
<evidence type="ECO:0000256" key="7">
    <source>
        <dbReference type="ARBA" id="ARBA00022989"/>
    </source>
</evidence>
<dbReference type="Pfam" id="PF00057">
    <property type="entry name" value="Ldl_recept_a"/>
    <property type="match status" value="10"/>
</dbReference>
<evidence type="ECO:0000256" key="14">
    <source>
        <dbReference type="PROSITE-ProRule" id="PRU00461"/>
    </source>
</evidence>
<dbReference type="Pfam" id="PF16472">
    <property type="entry name" value="DUF5050"/>
    <property type="match status" value="1"/>
</dbReference>
<dbReference type="FunFam" id="2.10.25.10:FF:000119">
    <property type="entry name" value="vitamin K-dependent protein S"/>
    <property type="match status" value="1"/>
</dbReference>
<dbReference type="InterPro" id="IPR002172">
    <property type="entry name" value="LDrepeatLR_classA_rpt"/>
</dbReference>
<dbReference type="FunFam" id="2.120.10.30:FF:000241">
    <property type="entry name" value="Low-density lipoprotein receptor-related protein 6"/>
    <property type="match status" value="1"/>
</dbReference>
<dbReference type="GO" id="GO:0005886">
    <property type="term" value="C:plasma membrane"/>
    <property type="evidence" value="ECO:0007669"/>
    <property type="project" value="TreeGrafter"/>
</dbReference>
<evidence type="ECO:0000256" key="13">
    <source>
        <dbReference type="PROSITE-ProRule" id="PRU00124"/>
    </source>
</evidence>
<evidence type="ECO:0000256" key="5">
    <source>
        <dbReference type="ARBA" id="ARBA00022729"/>
    </source>
</evidence>
<dbReference type="InterPro" id="IPR032485">
    <property type="entry name" value="LRP1-like_beta_prop"/>
</dbReference>
<dbReference type="PROSITE" id="PS51120">
    <property type="entry name" value="LDLRB"/>
    <property type="match status" value="2"/>
</dbReference>
<keyword evidence="6" id="KW-0677">Repeat</keyword>
<dbReference type="PRINTS" id="PR00261">
    <property type="entry name" value="LDLRECEPTOR"/>
</dbReference>
<dbReference type="PANTHER" id="PTHR22722:SF14">
    <property type="entry name" value="MEGALIN, ISOFORM A"/>
    <property type="match status" value="1"/>
</dbReference>
<keyword evidence="2 12" id="KW-0245">EGF-like domain</keyword>
<evidence type="ECO:0000256" key="9">
    <source>
        <dbReference type="ARBA" id="ARBA00023157"/>
    </source>
</evidence>
<evidence type="ECO:0000256" key="3">
    <source>
        <dbReference type="ARBA" id="ARBA00022583"/>
    </source>
</evidence>
<dbReference type="GO" id="GO:0043235">
    <property type="term" value="C:receptor complex"/>
    <property type="evidence" value="ECO:0007669"/>
    <property type="project" value="TreeGrafter"/>
</dbReference>
<feature type="transmembrane region" description="Helical" evidence="15">
    <location>
        <begin position="1691"/>
        <end position="1713"/>
    </location>
</feature>
<dbReference type="PROSITE" id="PS01209">
    <property type="entry name" value="LDLRA_1"/>
    <property type="match status" value="7"/>
</dbReference>
<keyword evidence="8 15" id="KW-0472">Membrane</keyword>
<dbReference type="SMART" id="SM00181">
    <property type="entry name" value="EGF"/>
    <property type="match status" value="6"/>
</dbReference>
<protein>
    <submittedName>
        <fullName evidence="18">Vitellogenin receptor</fullName>
    </submittedName>
</protein>
<feature type="chain" id="PRO_5030071002" evidence="16">
    <location>
        <begin position="21"/>
        <end position="1827"/>
    </location>
</feature>
<feature type="disulfide bond" evidence="13">
    <location>
        <begin position="1126"/>
        <end position="1141"/>
    </location>
</feature>
<dbReference type="SUPFAM" id="SSF57184">
    <property type="entry name" value="Growth factor receptor domain"/>
    <property type="match status" value="1"/>
</dbReference>
<dbReference type="CDD" id="cd00054">
    <property type="entry name" value="EGF_CA"/>
    <property type="match status" value="1"/>
</dbReference>
<dbReference type="SUPFAM" id="SSF57424">
    <property type="entry name" value="LDL receptor-like module"/>
    <property type="match status" value="10"/>
</dbReference>
<keyword evidence="11" id="KW-0325">Glycoprotein</keyword>
<dbReference type="PROSITE" id="PS01186">
    <property type="entry name" value="EGF_2"/>
    <property type="match status" value="1"/>
</dbReference>
<dbReference type="CDD" id="cd00112">
    <property type="entry name" value="LDLa"/>
    <property type="match status" value="11"/>
</dbReference>
<dbReference type="PROSITE" id="PS50068">
    <property type="entry name" value="LDLRA_2"/>
    <property type="match status" value="11"/>
</dbReference>
<dbReference type="InterPro" id="IPR018097">
    <property type="entry name" value="EGF_Ca-bd_CS"/>
</dbReference>
<dbReference type="PROSITE" id="PS00010">
    <property type="entry name" value="ASX_HYDROXYL"/>
    <property type="match status" value="1"/>
</dbReference>
<dbReference type="SUPFAM" id="SSF57196">
    <property type="entry name" value="EGF/Laminin"/>
    <property type="match status" value="3"/>
</dbReference>
<feature type="disulfide bond" evidence="13">
    <location>
        <begin position="132"/>
        <end position="150"/>
    </location>
</feature>
<dbReference type="InterPro" id="IPR001881">
    <property type="entry name" value="EGF-like_Ca-bd_dom"/>
</dbReference>
<keyword evidence="7 15" id="KW-1133">Transmembrane helix</keyword>
<dbReference type="EMBL" id="MH745217">
    <property type="protein sequence ID" value="AYA29178.2"/>
    <property type="molecule type" value="mRNA"/>
</dbReference>
<evidence type="ECO:0000256" key="16">
    <source>
        <dbReference type="SAM" id="SignalP"/>
    </source>
</evidence>
<dbReference type="Pfam" id="PF07645">
    <property type="entry name" value="EGF_CA"/>
    <property type="match status" value="1"/>
</dbReference>
<feature type="disulfide bond" evidence="13">
    <location>
        <begin position="1087"/>
        <end position="1102"/>
    </location>
</feature>
<feature type="disulfide bond" evidence="13">
    <location>
        <begin position="1177"/>
        <end position="1192"/>
    </location>
</feature>
<feature type="disulfide bond" evidence="13">
    <location>
        <begin position="100"/>
        <end position="115"/>
    </location>
</feature>
<evidence type="ECO:0000256" key="11">
    <source>
        <dbReference type="ARBA" id="ARBA00023180"/>
    </source>
</evidence>
<evidence type="ECO:0000256" key="12">
    <source>
        <dbReference type="PROSITE-ProRule" id="PRU00076"/>
    </source>
</evidence>
<feature type="disulfide bond" evidence="13">
    <location>
        <begin position="1114"/>
        <end position="1132"/>
    </location>
</feature>
<dbReference type="PROSITE" id="PS50026">
    <property type="entry name" value="EGF_3"/>
    <property type="match status" value="1"/>
</dbReference>
<dbReference type="InterPro" id="IPR051221">
    <property type="entry name" value="LDLR-related"/>
</dbReference>
<accession>A0A385LM65</accession>
<dbReference type="SMR" id="A0A385LM65"/>
<dbReference type="PROSITE" id="PS01187">
    <property type="entry name" value="EGF_CA"/>
    <property type="match status" value="2"/>
</dbReference>
<dbReference type="InterPro" id="IPR009030">
    <property type="entry name" value="Growth_fac_rcpt_cys_sf"/>
</dbReference>
<dbReference type="SMART" id="SM00192">
    <property type="entry name" value="LDLa"/>
    <property type="match status" value="11"/>
</dbReference>
<reference evidence="18" key="1">
    <citation type="journal article" date="2020" name="Comp. Biochem. Physiol. B, Biochem. Mol. Biol.">
        <title>Molecular characterization and functional analysis of the vitellogenin receptor from eri silkworm, Samia ricini.</title>
        <authorList>
            <person name="Thomas D.S."/>
            <person name="Varma M."/>
            <person name="Manoharan C."/>
            <person name="Rao G.P."/>
            <person name="Vijayan K."/>
            <person name="Mishra R.K."/>
            <person name="Gopalapillai R."/>
            <person name="Sinha D.K."/>
        </authorList>
    </citation>
    <scope>NUCLEOTIDE SEQUENCE</scope>
</reference>
<dbReference type="Gene3D" id="2.10.25.10">
    <property type="entry name" value="Laminin"/>
    <property type="match status" value="3"/>
</dbReference>
<evidence type="ECO:0000256" key="4">
    <source>
        <dbReference type="ARBA" id="ARBA00022692"/>
    </source>
</evidence>
<dbReference type="InterPro" id="IPR011042">
    <property type="entry name" value="6-blade_b-propeller_TolB-like"/>
</dbReference>
<evidence type="ECO:0000256" key="15">
    <source>
        <dbReference type="SAM" id="Phobius"/>
    </source>
</evidence>
<dbReference type="InterPro" id="IPR049883">
    <property type="entry name" value="NOTCH1_EGF-like"/>
</dbReference>
<feature type="disulfide bond" evidence="13">
    <location>
        <begin position="1075"/>
        <end position="1093"/>
    </location>
</feature>
<keyword evidence="9 13" id="KW-1015">Disulfide bond</keyword>
<keyword evidence="5 16" id="KW-0732">Signal</keyword>